<evidence type="ECO:0000313" key="3">
    <source>
        <dbReference type="Proteomes" id="UP001201812"/>
    </source>
</evidence>
<feature type="region of interest" description="Disordered" evidence="1">
    <location>
        <begin position="172"/>
        <end position="193"/>
    </location>
</feature>
<reference evidence="2" key="1">
    <citation type="submission" date="2022-01" db="EMBL/GenBank/DDBJ databases">
        <title>Genome Sequence Resource for Two Populations of Ditylenchus destructor, the Migratory Endoparasitic Phytonematode.</title>
        <authorList>
            <person name="Zhang H."/>
            <person name="Lin R."/>
            <person name="Xie B."/>
        </authorList>
    </citation>
    <scope>NUCLEOTIDE SEQUENCE</scope>
    <source>
        <strain evidence="2">BazhouSP</strain>
    </source>
</reference>
<evidence type="ECO:0000256" key="1">
    <source>
        <dbReference type="SAM" id="MobiDB-lite"/>
    </source>
</evidence>
<name>A0AAD4MVM3_9BILA</name>
<accession>A0AAD4MVM3</accession>
<dbReference type="Proteomes" id="UP001201812">
    <property type="component" value="Unassembled WGS sequence"/>
</dbReference>
<keyword evidence="3" id="KW-1185">Reference proteome</keyword>
<gene>
    <name evidence="2" type="ORF">DdX_13717</name>
</gene>
<proteinExistence type="predicted"/>
<dbReference type="EMBL" id="JAKKPZ010000058">
    <property type="protein sequence ID" value="KAI1705249.1"/>
    <property type="molecule type" value="Genomic_DNA"/>
</dbReference>
<evidence type="ECO:0000313" key="2">
    <source>
        <dbReference type="EMBL" id="KAI1705249.1"/>
    </source>
</evidence>
<feature type="compositionally biased region" description="Basic and acidic residues" evidence="1">
    <location>
        <begin position="175"/>
        <end position="192"/>
    </location>
</feature>
<comment type="caution">
    <text evidence="2">The sequence shown here is derived from an EMBL/GenBank/DDBJ whole genome shotgun (WGS) entry which is preliminary data.</text>
</comment>
<dbReference type="AlphaFoldDB" id="A0AAD4MVM3"/>
<organism evidence="2 3">
    <name type="scientific">Ditylenchus destructor</name>
    <dbReference type="NCBI Taxonomy" id="166010"/>
    <lineage>
        <taxon>Eukaryota</taxon>
        <taxon>Metazoa</taxon>
        <taxon>Ecdysozoa</taxon>
        <taxon>Nematoda</taxon>
        <taxon>Chromadorea</taxon>
        <taxon>Rhabditida</taxon>
        <taxon>Tylenchina</taxon>
        <taxon>Tylenchomorpha</taxon>
        <taxon>Sphaerularioidea</taxon>
        <taxon>Anguinidae</taxon>
        <taxon>Anguininae</taxon>
        <taxon>Ditylenchus</taxon>
    </lineage>
</organism>
<protein>
    <submittedName>
        <fullName evidence="2">Uncharacterized protein</fullName>
    </submittedName>
</protein>
<sequence>MTEPLKFFKVDHTTIYQDGFSYLFYRDLDPPKSSADLQLHQSFHCALRTQEQNCRSRCHITGNWQMDKKGSKFMLGIVKKADHTHGPEYRDTTPKFRFYKSDDESLHRNGFDYSLYRELDPPKQIADLQWHQTYRCSMSDQENCQASIYTTGQWEKNKRDLQYQLGIFKNCNHSHGSEQDSNREDKENKGENKIAVSASTSIRTEDQENREQIKFYRFKETCVQYNGFVYSDPAERKCHSKWRCRTKCKRQINGKQNCTGYIWTTGKWEEDDRGREFQIRIVMDQHDHEPYQHTKNRCDGSIWTTGAWETDTLGRVYQRGILRGGHSHEAYEQFLNEDDATHVGGPTDDKDGFSYSFHRDLDPPKSSADLQLHQSFHCALRSAQEQNCRSRCHVTGNWQMDKKGSKFMLGIVKKADHTHGPEYRDTTPKFRFYKSDDESLHRNGFDYSLYRELDPPKQIADLQWHQTYRCSMSVNGHENCRATIYTTGQWERNKRDLEYQLGIFKNCIHSHGSDQDSNEEDNKNQNSIVEIASSSNHTKDLDKLEQIRFYKYRQTTVQHNGFVYSHQKDVKRHPQWKHRMMCNRQINGKRTCNGYIWTNGKWDKDDRGREFQIGIVMGEHDHEPHQISFQGKDNDDETPEAGLKFYKFMDKNVHRDGHTYCFKENLRRSPPWKHRMTCTRNNKNLHCNGYIWTTGMWEIDELGRHFQRGILKGGHSHKAYEQFLNEDDTAFVGSGGPMDDKPSLDEDNVVMIGD</sequence>